<dbReference type="RefSeq" id="WP_053407434.1">
    <property type="nucleotide sequence ID" value="NZ_DAIPHI010000063.1"/>
</dbReference>
<dbReference type="EMBL" id="LHPI01000001">
    <property type="protein sequence ID" value="KOO09177.1"/>
    <property type="molecule type" value="Genomic_DNA"/>
</dbReference>
<evidence type="ECO:0000313" key="2">
    <source>
        <dbReference type="EMBL" id="KOO09177.1"/>
    </source>
</evidence>
<dbReference type="Proteomes" id="UP000037530">
    <property type="component" value="Unassembled WGS sequence"/>
</dbReference>
<evidence type="ECO:0000259" key="1">
    <source>
        <dbReference type="Pfam" id="PF04073"/>
    </source>
</evidence>
<dbReference type="OrthoDB" id="9809296at2"/>
<evidence type="ECO:0000313" key="3">
    <source>
        <dbReference type="Proteomes" id="UP000037530"/>
    </source>
</evidence>
<dbReference type="SUPFAM" id="SSF55826">
    <property type="entry name" value="YbaK/ProRS associated domain"/>
    <property type="match status" value="1"/>
</dbReference>
<comment type="caution">
    <text evidence="2">The sequence shown here is derived from an EMBL/GenBank/DDBJ whole genome shotgun (WGS) entry which is preliminary data.</text>
</comment>
<dbReference type="PATRIC" id="fig|171383.3.peg.439"/>
<dbReference type="Pfam" id="PF04073">
    <property type="entry name" value="tRNA_edit"/>
    <property type="match status" value="1"/>
</dbReference>
<dbReference type="InterPro" id="IPR007214">
    <property type="entry name" value="YbaK/aa-tRNA-synth-assoc-dom"/>
</dbReference>
<dbReference type="GO" id="GO:0002161">
    <property type="term" value="F:aminoacyl-tRNA deacylase activity"/>
    <property type="evidence" value="ECO:0007669"/>
    <property type="project" value="InterPro"/>
</dbReference>
<dbReference type="Gene3D" id="3.90.960.10">
    <property type="entry name" value="YbaK/aminoacyl-tRNA synthetase-associated domain"/>
    <property type="match status" value="1"/>
</dbReference>
<sequence>MSTELKGSSARVQAFLSQHGQDFLVQQMPASTRTAVEAADAIGCSVSQIAKSLIFKDGETGDPILVVASGTNMVCTKKVKAATGLNLKKADADFVRERIGYAIGGVPPVAHNQNVTTILDVDLQQYDAIWAAAGTPNTVFKLHAQDLPALTNGEWIELAK</sequence>
<keyword evidence="3" id="KW-1185">Reference proteome</keyword>
<dbReference type="InterPro" id="IPR036754">
    <property type="entry name" value="YbaK/aa-tRNA-synt-asso_dom_sf"/>
</dbReference>
<gene>
    <name evidence="2" type="ORF">AKJ31_02110</name>
</gene>
<protein>
    <recommendedName>
        <fullName evidence="1">YbaK/aminoacyl-tRNA synthetase-associated domain-containing protein</fullName>
    </recommendedName>
</protein>
<accession>A0A0M0I4Y1</accession>
<feature type="domain" description="YbaK/aminoacyl-tRNA synthetase-associated" evidence="1">
    <location>
        <begin position="31"/>
        <end position="147"/>
    </location>
</feature>
<dbReference type="PANTHER" id="PTHR30411:SF1">
    <property type="entry name" value="CYTOPLASMIC PROTEIN"/>
    <property type="match status" value="1"/>
</dbReference>
<dbReference type="CDD" id="cd04333">
    <property type="entry name" value="ProX_deacylase"/>
    <property type="match status" value="1"/>
</dbReference>
<organism evidence="2 3">
    <name type="scientific">Vibrio hepatarius</name>
    <dbReference type="NCBI Taxonomy" id="171383"/>
    <lineage>
        <taxon>Bacteria</taxon>
        <taxon>Pseudomonadati</taxon>
        <taxon>Pseudomonadota</taxon>
        <taxon>Gammaproteobacteria</taxon>
        <taxon>Vibrionales</taxon>
        <taxon>Vibrionaceae</taxon>
        <taxon>Vibrio</taxon>
        <taxon>Vibrio oreintalis group</taxon>
    </lineage>
</organism>
<reference evidence="3" key="1">
    <citation type="submission" date="2015-08" db="EMBL/GenBank/DDBJ databases">
        <title>Vibrio galatheae sp. nov., a novel member of the Vibrionaceae family isolated from the Solomon Islands.</title>
        <authorList>
            <person name="Giubergia S."/>
            <person name="Machado H."/>
            <person name="Mateiu R.V."/>
            <person name="Gram L."/>
        </authorList>
    </citation>
    <scope>NUCLEOTIDE SEQUENCE [LARGE SCALE GENOMIC DNA]</scope>
    <source>
        <strain evidence="3">DSM 19134</strain>
    </source>
</reference>
<dbReference type="STRING" id="171383.AKJ31_02110"/>
<dbReference type="AlphaFoldDB" id="A0A0M0I4Y1"/>
<name>A0A0M0I4Y1_9VIBR</name>
<dbReference type="PANTHER" id="PTHR30411">
    <property type="entry name" value="CYTOPLASMIC PROTEIN"/>
    <property type="match status" value="1"/>
</dbReference>
<proteinExistence type="predicted"/>